<dbReference type="RefSeq" id="XP_025030642.1">
    <property type="nucleotide sequence ID" value="XM_025174874.1"/>
</dbReference>
<evidence type="ECO:0000256" key="6">
    <source>
        <dbReference type="ARBA" id="ARBA00022989"/>
    </source>
</evidence>
<feature type="transmembrane region" description="Helical" evidence="12">
    <location>
        <begin position="433"/>
        <end position="458"/>
    </location>
</feature>
<dbReference type="SUPFAM" id="SSF53822">
    <property type="entry name" value="Periplasmic binding protein-like I"/>
    <property type="match status" value="1"/>
</dbReference>
<dbReference type="GeneID" id="103060822"/>
<keyword evidence="10" id="KW-0325">Glycoprotein</keyword>
<dbReference type="InterPro" id="IPR028082">
    <property type="entry name" value="Peripla_BP_I"/>
</dbReference>
<dbReference type="Gene3D" id="3.40.50.2300">
    <property type="match status" value="2"/>
</dbReference>
<keyword evidence="11" id="KW-0807">Transducer</keyword>
<feature type="transmembrane region" description="Helical" evidence="12">
    <location>
        <begin position="548"/>
        <end position="570"/>
    </location>
</feature>
<keyword evidence="8 12" id="KW-0472">Membrane</keyword>
<evidence type="ECO:0000256" key="7">
    <source>
        <dbReference type="ARBA" id="ARBA00023040"/>
    </source>
</evidence>
<dbReference type="CDD" id="cd15283">
    <property type="entry name" value="7tmC_V2R_pheromone"/>
    <property type="match status" value="1"/>
</dbReference>
<evidence type="ECO:0000256" key="9">
    <source>
        <dbReference type="ARBA" id="ARBA00023170"/>
    </source>
</evidence>
<dbReference type="FunFam" id="3.40.50.2300:FF:000024">
    <property type="entry name" value="Vomeronasal 2, receptor 73"/>
    <property type="match status" value="1"/>
</dbReference>
<keyword evidence="9" id="KW-0675">Receptor</keyword>
<feature type="transmembrane region" description="Helical" evidence="12">
    <location>
        <begin position="627"/>
        <end position="647"/>
    </location>
</feature>
<dbReference type="PROSITE" id="PS50259">
    <property type="entry name" value="G_PROTEIN_RECEP_F3_4"/>
    <property type="match status" value="1"/>
</dbReference>
<keyword evidence="7" id="KW-0297">G-protein coupled receptor</keyword>
<dbReference type="InterPro" id="IPR001828">
    <property type="entry name" value="ANF_lig-bd_rcpt"/>
</dbReference>
<evidence type="ECO:0000256" key="11">
    <source>
        <dbReference type="ARBA" id="ARBA00023224"/>
    </source>
</evidence>
<dbReference type="PRINTS" id="PR00248">
    <property type="entry name" value="GPCRMGR"/>
</dbReference>
<name>A0A9F5J207_PYTBI</name>
<feature type="transmembrane region" description="Helical" evidence="12">
    <location>
        <begin position="592"/>
        <end position="615"/>
    </location>
</feature>
<dbReference type="PANTHER" id="PTHR24061">
    <property type="entry name" value="CALCIUM-SENSING RECEPTOR-RELATED"/>
    <property type="match status" value="1"/>
</dbReference>
<feature type="transmembrane region" description="Helical" evidence="12">
    <location>
        <begin position="470"/>
        <end position="491"/>
    </location>
</feature>
<evidence type="ECO:0000256" key="12">
    <source>
        <dbReference type="SAM" id="Phobius"/>
    </source>
</evidence>
<dbReference type="PANTHER" id="PTHR24061:SF599">
    <property type="entry name" value="G-PROTEIN COUPLED RECEPTORS FAMILY 3 PROFILE DOMAIN-CONTAINING PROTEIN"/>
    <property type="match status" value="1"/>
</dbReference>
<dbReference type="OrthoDB" id="5984008at2759"/>
<dbReference type="InterPro" id="IPR038550">
    <property type="entry name" value="GPCR_3_9-Cys_sf"/>
</dbReference>
<dbReference type="GO" id="GO:0005886">
    <property type="term" value="C:plasma membrane"/>
    <property type="evidence" value="ECO:0007669"/>
    <property type="project" value="UniProtKB-SubCell"/>
</dbReference>
<evidence type="ECO:0000256" key="2">
    <source>
        <dbReference type="ARBA" id="ARBA00007242"/>
    </source>
</evidence>
<comment type="similarity">
    <text evidence="2">Belongs to the G-protein coupled receptor 3 family.</text>
</comment>
<dbReference type="InterPro" id="IPR011500">
    <property type="entry name" value="GPCR_3_9-Cys_dom"/>
</dbReference>
<dbReference type="FunFam" id="2.10.50.30:FF:000002">
    <property type="entry name" value="Vomeronasal 2 receptor, h1"/>
    <property type="match status" value="1"/>
</dbReference>
<dbReference type="OMA" id="QDDWNLD"/>
<evidence type="ECO:0000256" key="1">
    <source>
        <dbReference type="ARBA" id="ARBA00004651"/>
    </source>
</evidence>
<keyword evidence="6 12" id="KW-1133">Transmembrane helix</keyword>
<gene>
    <name evidence="15" type="primary">LOC103060822</name>
</gene>
<evidence type="ECO:0000259" key="13">
    <source>
        <dbReference type="PROSITE" id="PS50259"/>
    </source>
</evidence>
<sequence length="697" mass="79177">MMEEKTQGVFFQQMFPNVALQYVGILKLLLYFNWRWVGVVYLNDVNGERFIQEVLPMFSKSGICFDIIQRFPLLTFSAFIDQMVKEGLETFLGIMKSSANVFIVHGEIQTSFVLRMVLYLSDFENIPMVTKVWIMTAQMDFTSLPFQDDWNLDFIHGALSLAVHRKELFGFQNFVQAKNPKEGREDGFIKGFWKQAFNCVFAISLVDEEESKTCTGEEKLDSLPVPVFETSLTAHSYSIYNAIHAVAHALHDMHSSKPMHRSRTMEGRWKLLHPPLWQLHHFLRSVSFNNSAGEKVSFDESGSLIAGFDIINWVTFSNQSFRRVRVGKIEPVAFPKEKEDFTIHAEDIQWPKRFNQTKPLSLCNNMCQMGTSKAKKEGKPFCCYDCFPCPEGKIAEQKDMDVCIQCPDVHYPNPTQVLCIPKSKTYLSYGEPLGITLASFALSSTFLSAFILGIFVKYHDTPIVKANNRNLTYTLLISLLFSFLCALLFIGHPEKLTCLIRQTAFGIIFSAAVSCILAKTIIVVLAFTAIKPGSRMKKWVGRQLAKSIVLSSSLIQITICTVWLVIFPPFPDVDMNSMTAEIIVECNEGSTFMFYCVLGFMGFLAIVSFVVAFLARSLPDTFNEAKFITFSMLLFCSVWMSFVPTYLSTKGKYMVAVEIFCILASSLGILGCIFFPKCYIILLKPNLNTREQLTRKK</sequence>
<reference evidence="15" key="1">
    <citation type="submission" date="2025-08" db="UniProtKB">
        <authorList>
            <consortium name="RefSeq"/>
        </authorList>
    </citation>
    <scope>IDENTIFICATION</scope>
    <source>
        <tissue evidence="15">Liver</tissue>
    </source>
</reference>
<evidence type="ECO:0000256" key="5">
    <source>
        <dbReference type="ARBA" id="ARBA00022729"/>
    </source>
</evidence>
<dbReference type="Pfam" id="PF01094">
    <property type="entry name" value="ANF_receptor"/>
    <property type="match status" value="1"/>
</dbReference>
<dbReference type="InterPro" id="IPR000337">
    <property type="entry name" value="GPCR_3"/>
</dbReference>
<protein>
    <submittedName>
        <fullName evidence="15">Vomeronasal type-2 receptor 26-like</fullName>
    </submittedName>
</protein>
<dbReference type="Pfam" id="PF00003">
    <property type="entry name" value="7tm_3"/>
    <property type="match status" value="1"/>
</dbReference>
<evidence type="ECO:0000313" key="15">
    <source>
        <dbReference type="RefSeq" id="XP_025030642.1"/>
    </source>
</evidence>
<evidence type="ECO:0000256" key="3">
    <source>
        <dbReference type="ARBA" id="ARBA00022475"/>
    </source>
</evidence>
<dbReference type="InterPro" id="IPR000068">
    <property type="entry name" value="GPCR_3_Ca_sens_rcpt-rel"/>
</dbReference>
<evidence type="ECO:0000256" key="8">
    <source>
        <dbReference type="ARBA" id="ARBA00023136"/>
    </source>
</evidence>
<keyword evidence="5" id="KW-0732">Signal</keyword>
<keyword evidence="14" id="KW-1185">Reference proteome</keyword>
<feature type="transmembrane region" description="Helical" evidence="12">
    <location>
        <begin position="653"/>
        <end position="675"/>
    </location>
</feature>
<dbReference type="InterPro" id="IPR004073">
    <property type="entry name" value="GPCR_3_vmron_rcpt_2"/>
</dbReference>
<feature type="domain" description="G-protein coupled receptors family 3 profile" evidence="13">
    <location>
        <begin position="433"/>
        <end position="697"/>
    </location>
</feature>
<dbReference type="InterPro" id="IPR017979">
    <property type="entry name" value="GPCR_3_CS"/>
</dbReference>
<dbReference type="Gene3D" id="2.10.50.30">
    <property type="entry name" value="GPCR, family 3, nine cysteines domain"/>
    <property type="match status" value="1"/>
</dbReference>
<organism evidence="14 15">
    <name type="scientific">Python bivittatus</name>
    <name type="common">Burmese python</name>
    <name type="synonym">Python molurus bivittatus</name>
    <dbReference type="NCBI Taxonomy" id="176946"/>
    <lineage>
        <taxon>Eukaryota</taxon>
        <taxon>Metazoa</taxon>
        <taxon>Chordata</taxon>
        <taxon>Craniata</taxon>
        <taxon>Vertebrata</taxon>
        <taxon>Euteleostomi</taxon>
        <taxon>Lepidosauria</taxon>
        <taxon>Squamata</taxon>
        <taxon>Bifurcata</taxon>
        <taxon>Unidentata</taxon>
        <taxon>Episquamata</taxon>
        <taxon>Toxicofera</taxon>
        <taxon>Serpentes</taxon>
        <taxon>Henophidia</taxon>
        <taxon>Pythonidae</taxon>
        <taxon>Python</taxon>
    </lineage>
</organism>
<dbReference type="Proteomes" id="UP000695026">
    <property type="component" value="Unplaced"/>
</dbReference>
<keyword evidence="4 12" id="KW-0812">Transmembrane</keyword>
<comment type="subcellular location">
    <subcellularLocation>
        <location evidence="1">Cell membrane</location>
        <topology evidence="1">Multi-pass membrane protein</topology>
    </subcellularLocation>
</comment>
<dbReference type="PRINTS" id="PR01535">
    <property type="entry name" value="VOMERONASL2R"/>
</dbReference>
<proteinExistence type="inferred from homology"/>
<dbReference type="GO" id="GO:0004930">
    <property type="term" value="F:G protein-coupled receptor activity"/>
    <property type="evidence" value="ECO:0007669"/>
    <property type="project" value="UniProtKB-KW"/>
</dbReference>
<keyword evidence="3" id="KW-1003">Cell membrane</keyword>
<dbReference type="PROSITE" id="PS00981">
    <property type="entry name" value="G_PROTEIN_RECEP_F3_3"/>
    <property type="match status" value="1"/>
</dbReference>
<dbReference type="KEGG" id="pbi:103060822"/>
<evidence type="ECO:0000256" key="4">
    <source>
        <dbReference type="ARBA" id="ARBA00022692"/>
    </source>
</evidence>
<accession>A0A9F5J207</accession>
<dbReference type="AlphaFoldDB" id="A0A9F5J207"/>
<evidence type="ECO:0000313" key="14">
    <source>
        <dbReference type="Proteomes" id="UP000695026"/>
    </source>
</evidence>
<dbReference type="InterPro" id="IPR017978">
    <property type="entry name" value="GPCR_3_C"/>
</dbReference>
<evidence type="ECO:0000256" key="10">
    <source>
        <dbReference type="ARBA" id="ARBA00023180"/>
    </source>
</evidence>
<dbReference type="Pfam" id="PF07562">
    <property type="entry name" value="NCD3G"/>
    <property type="match status" value="1"/>
</dbReference>
<feature type="transmembrane region" description="Helical" evidence="12">
    <location>
        <begin position="503"/>
        <end position="527"/>
    </location>
</feature>